<dbReference type="EMBL" id="BSPK01000052">
    <property type="protein sequence ID" value="GLS64738.1"/>
    <property type="molecule type" value="Genomic_DNA"/>
</dbReference>
<reference evidence="4" key="2">
    <citation type="journal article" date="2019" name="Int. J. Syst. Evol. Microbiol.">
        <title>The Global Catalogue of Microorganisms (GCM) 10K type strain sequencing project: providing services to taxonomists for standard genome sequencing and annotation.</title>
        <authorList>
            <consortium name="The Broad Institute Genomics Platform"/>
            <consortium name="The Broad Institute Genome Sequencing Center for Infectious Disease"/>
            <person name="Wu L."/>
            <person name="Ma J."/>
        </authorList>
    </citation>
    <scope>NUCLEOTIDE SEQUENCE [LARGE SCALE GENOMIC DNA]</scope>
    <source>
        <strain evidence="4">NBRC 107715</strain>
    </source>
</reference>
<sequence length="80" mass="8841">MTALPYLHLSPGWAQRRLRRHLERRASGRIIRWISIPAGAPEDRAGPETGRVEAMEGAAANVLAFAPRPFPSDGPDRDRA</sequence>
<reference evidence="2" key="1">
    <citation type="journal article" date="2014" name="Int. J. Syst. Evol. Microbiol.">
        <title>Complete genome of a new Firmicutes species belonging to the dominant human colonic microbiota ('Ruminococcus bicirculans') reveals two chromosomes and a selective capacity to utilize plant glucans.</title>
        <authorList>
            <consortium name="NISC Comparative Sequencing Program"/>
            <person name="Wegmann U."/>
            <person name="Louis P."/>
            <person name="Goesmann A."/>
            <person name="Henrissat B."/>
            <person name="Duncan S.H."/>
            <person name="Flint H.J."/>
        </authorList>
    </citation>
    <scope>NUCLEOTIDE SEQUENCE</scope>
    <source>
        <strain evidence="2">NBRC 107715</strain>
    </source>
</reference>
<protein>
    <submittedName>
        <fullName evidence="1">Uncharacterized protein</fullName>
    </submittedName>
</protein>
<organism evidence="1 3">
    <name type="scientific">Methylobacterium oxalidis</name>
    <dbReference type="NCBI Taxonomy" id="944322"/>
    <lineage>
        <taxon>Bacteria</taxon>
        <taxon>Pseudomonadati</taxon>
        <taxon>Pseudomonadota</taxon>
        <taxon>Alphaproteobacteria</taxon>
        <taxon>Hyphomicrobiales</taxon>
        <taxon>Methylobacteriaceae</taxon>
        <taxon>Methylobacterium</taxon>
    </lineage>
</organism>
<evidence type="ECO:0000313" key="1">
    <source>
        <dbReference type="EMBL" id="GEP06722.1"/>
    </source>
</evidence>
<dbReference type="RefSeq" id="WP_147028239.1">
    <property type="nucleotide sequence ID" value="NZ_BJZU01000117.1"/>
</dbReference>
<proteinExistence type="predicted"/>
<dbReference type="EMBL" id="BJZU01000117">
    <property type="protein sequence ID" value="GEP06722.1"/>
    <property type="molecule type" value="Genomic_DNA"/>
</dbReference>
<accession>A0A512J9T1</accession>
<comment type="caution">
    <text evidence="1">The sequence shown here is derived from an EMBL/GenBank/DDBJ whole genome shotgun (WGS) entry which is preliminary data.</text>
</comment>
<gene>
    <name evidence="2" type="ORF">GCM10007888_31190</name>
    <name evidence="1" type="ORF">MOX02_47600</name>
</gene>
<evidence type="ECO:0000313" key="3">
    <source>
        <dbReference type="Proteomes" id="UP000321960"/>
    </source>
</evidence>
<reference evidence="1 3" key="3">
    <citation type="submission" date="2019-07" db="EMBL/GenBank/DDBJ databases">
        <title>Whole genome shotgun sequence of Methylobacterium oxalidis NBRC 107715.</title>
        <authorList>
            <person name="Hosoyama A."/>
            <person name="Uohara A."/>
            <person name="Ohji S."/>
            <person name="Ichikawa N."/>
        </authorList>
    </citation>
    <scope>NUCLEOTIDE SEQUENCE [LARGE SCALE GENOMIC DNA]</scope>
    <source>
        <strain evidence="1 3">NBRC 107715</strain>
    </source>
</reference>
<name>A0A512J9T1_9HYPH</name>
<dbReference type="Proteomes" id="UP000321960">
    <property type="component" value="Unassembled WGS sequence"/>
</dbReference>
<keyword evidence="4" id="KW-1185">Reference proteome</keyword>
<dbReference type="Proteomes" id="UP001156856">
    <property type="component" value="Unassembled WGS sequence"/>
</dbReference>
<reference evidence="2" key="4">
    <citation type="submission" date="2023-01" db="EMBL/GenBank/DDBJ databases">
        <title>Draft genome sequence of Methylobacterium oxalidis strain NBRC 107715.</title>
        <authorList>
            <person name="Sun Q."/>
            <person name="Mori K."/>
        </authorList>
    </citation>
    <scope>NUCLEOTIDE SEQUENCE</scope>
    <source>
        <strain evidence="2">NBRC 107715</strain>
    </source>
</reference>
<dbReference type="AlphaFoldDB" id="A0A512J9T1"/>
<evidence type="ECO:0000313" key="4">
    <source>
        <dbReference type="Proteomes" id="UP001156856"/>
    </source>
</evidence>
<evidence type="ECO:0000313" key="2">
    <source>
        <dbReference type="EMBL" id="GLS64738.1"/>
    </source>
</evidence>